<name>A0ABV2D1T4_9SPHN</name>
<gene>
    <name evidence="1" type="ORF">ABVV53_10090</name>
</gene>
<keyword evidence="2" id="KW-1185">Reference proteome</keyword>
<organism evidence="1 2">
    <name type="scientific">Novosphingobium kalidii</name>
    <dbReference type="NCBI Taxonomy" id="3230299"/>
    <lineage>
        <taxon>Bacteria</taxon>
        <taxon>Pseudomonadati</taxon>
        <taxon>Pseudomonadota</taxon>
        <taxon>Alphaproteobacteria</taxon>
        <taxon>Sphingomonadales</taxon>
        <taxon>Sphingomonadaceae</taxon>
        <taxon>Novosphingobium</taxon>
    </lineage>
</organism>
<dbReference type="RefSeq" id="WP_353984300.1">
    <property type="nucleotide sequence ID" value="NZ_JBEWLY010000014.1"/>
</dbReference>
<reference evidence="1 2" key="1">
    <citation type="submission" date="2024-07" db="EMBL/GenBank/DDBJ databases">
        <title>Novosphingobium kalidii RD2P27.</title>
        <authorList>
            <person name="Sun J.-Q."/>
        </authorList>
    </citation>
    <scope>NUCLEOTIDE SEQUENCE [LARGE SCALE GENOMIC DNA]</scope>
    <source>
        <strain evidence="1 2">RD2P27</strain>
    </source>
</reference>
<dbReference type="Proteomes" id="UP001548713">
    <property type="component" value="Unassembled WGS sequence"/>
</dbReference>
<sequence>MTPLTGLQNIVPAEAQLRTDLLAALNGIEAAGALLTAAVSAQAPRLTWFLCPNGISFALERLSGEPVHLGAADGVRAAECMEHAEPMLRAIEWALGVELEPESLAGETPAGVPLWLRIEALTGAETRDRIHLAIPRDMHLIASPAPLAPQLLDDVPFPAQLALSGPRLAPIDAAGLAEGDLLLLGEAPLGATITFLDRPPVAGLFEPATRRFTPVASQE</sequence>
<evidence type="ECO:0000313" key="1">
    <source>
        <dbReference type="EMBL" id="MET1755804.1"/>
    </source>
</evidence>
<accession>A0ABV2D1T4</accession>
<dbReference type="EMBL" id="JBEWLY010000014">
    <property type="protein sequence ID" value="MET1755804.1"/>
    <property type="molecule type" value="Genomic_DNA"/>
</dbReference>
<evidence type="ECO:0000313" key="2">
    <source>
        <dbReference type="Proteomes" id="UP001548713"/>
    </source>
</evidence>
<proteinExistence type="predicted"/>
<comment type="caution">
    <text evidence="1">The sequence shown here is derived from an EMBL/GenBank/DDBJ whole genome shotgun (WGS) entry which is preliminary data.</text>
</comment>
<protein>
    <recommendedName>
        <fullName evidence="3">Flagellar motor switch protein FliN-like C-terminal domain-containing protein</fullName>
    </recommendedName>
</protein>
<evidence type="ECO:0008006" key="3">
    <source>
        <dbReference type="Google" id="ProtNLM"/>
    </source>
</evidence>